<evidence type="ECO:0000313" key="17">
    <source>
        <dbReference type="EMBL" id="CAH1797619.1"/>
    </source>
</evidence>
<keyword evidence="3" id="KW-0343">GTPase activation</keyword>
<evidence type="ECO:0000256" key="3">
    <source>
        <dbReference type="ARBA" id="ARBA00022468"/>
    </source>
</evidence>
<sequence length="1857" mass="207175">MPEEKLGDDDEEESIPTVDSRGQALIQRYVLIQRDERGYGLTVSGDNPVYVQSVKENGAAAKVGVQQGDRIIKVNGTLVTNSNHTEVVKLIKSGSYVTLTLLGRPPGGSTKSKPLEPPPQPRYQSGGSHNTISHLASPGSGSERPERHSIHLDRISSPSAAEPGKDQELKSQKYMTLRMMYDSSLDEYEQLRNKYSRNPSDELQGELNEAHKRVVVMEKQLNAIGFPVQPQTPIPYNQPVPSTPGATDTDRPPPSPMMDAINENEIDGSAYQFPTEKKATPWLKGGTKHTKTRSMPEELFHVDQLVEMPITEANVVRSHSDVTAPKLRKLQPADSYPDLAEQKAAAMEKSRSLDMRRSVMMRKTVSLPSSASYESGSMSDSETNISPPASPSLAPITTAWSEENQSESMEEIAHNSSNDTEVSVSVVPPSPIPHEATQSQQPLQHVSPHQVNVISMEDEEFSTDDEHVVDHGSFSDMNMLSNKPAHLAVFMHYLISNSDPSPLFFHLITEQYQQGSLKEMKKWAYEIHSTFLVDKAPLRMNVEEGIVSNVENILLHKCDKEDAMRSVFHLAKHYAKNEIADLLADFRTKRALGLGSIFGDHELSSDNMDRATEIRIIDKYLWPHFDSLLETVNDPRNHAMTLALATFLKQVGVSRASIERHPSFVSKDKKIFKFKTNKKMFVKNHLFQPAHYHNTSYCCHCGQLIWGVGYQGFQCSNCETNAHRQCVDHVQDVCQGSSKTKMKSKRSSMLDKINAITRKPSQPNPAAMPSQHPSPNPYATYPPPHTTTTQYPSSQMPTSILYPPVREAQRQHEEKEREKEQTVSPTGSSVFHIHSALQEEEESQEKASNRVNRLKDRFEEMAKTSGDERSPGDGPSGSSNETLDKVEEKPVAAVNLNRSESLDKKQKKQSRVRRTRSDVAVDNDTISALSKSGSSSSSSLSPGSIDSPSNSTEAVNDNVSMVTTMTTISNQSEYDSDFAADSELPSLDTFIPKDVIKKLKPKEKKRQEVINELFHTEINHVRNLKILDQFFEKPMAGESWISWDFVKLLFPNLQEVLQLHSAINTAFKAKKNENINCVVGDIANIFLASFKDESGEKFRNASAKFCKNQTVALETLKHKRRKDQKLNQFLDSIESNPLCRKLQLKDFIPVQMQRLTKYPLLIENLMKYTSSSTKEYENLKEAHHWAKSNLAVVNQAVKECENVQKLREMQRRLDRTQFDRSSNSLAAEFKDLDLTKHNMIHEGNLVWRISKQKQIDLHVLLFEDILVLLQKQDDKLVLKFQSTTVVAGNMDTKFTHSPIIKLTNLLTRNVATDPKAFFLVSTSSVGPQIYELVSSTKDLRKKWFKYITEAAEAYKGKGGKATPKPGGEIQPQGPIVTTVVDSKENNKTDKNSDPTTTIYDRDKINGSLDSIENIEKDENIVEVLQVSDESQTLIHPNEVVVSNAVFSRVEQIHTAGGEEHPTQDPLSRKDELDRIIDNTMAEKKKVRAEILNVPVEAVDHITEFAIAEQQNTDPRALLLATESLSDQLTQLVSKSMGISEVPVASEGASGGKADTVTVPTKQILDISSNLRLKLSRLMEAILNIEEEAETLRKENKAAQDLMQSSGDYSRHSRPDSFISVTSSTSDALEDADESGLFVSPQGEVTIQESAVVHQEAPVIVQQPTLEMCTETVLKIEEVHEASMPEVKTNEAIEIIDTEGSERVNEIDNDNVVIPSIAVEDDTDTITLHDAANEQTVVFEDVAITVHDTEEWLKDDNSVETDVDSGEPVHSPIISPKSENPDSKTLDNEDTVKLKQDVDDKENANTELDVNLNTSGDSLDKLSDLSNDEIVNTKTDKNSTSPEDNESKKDGTAVGAVF</sequence>
<keyword evidence="5" id="KW-0597">Phosphoprotein</keyword>
<dbReference type="PANTHER" id="PTHR45872">
    <property type="entry name" value="RHO GUANINE NUCLEOTIDE EXCHANGE FACTOR 2, ISOFORM D"/>
    <property type="match status" value="1"/>
</dbReference>
<dbReference type="GO" id="GO:0016020">
    <property type="term" value="C:membrane"/>
    <property type="evidence" value="ECO:0007669"/>
    <property type="project" value="UniProtKB-SubCell"/>
</dbReference>
<feature type="compositionally biased region" description="Low complexity" evidence="12">
    <location>
        <begin position="926"/>
        <end position="951"/>
    </location>
</feature>
<reference evidence="17" key="1">
    <citation type="submission" date="2022-03" db="EMBL/GenBank/DDBJ databases">
        <authorList>
            <person name="Martin C."/>
        </authorList>
    </citation>
    <scope>NUCLEOTIDE SEQUENCE</scope>
</reference>
<dbReference type="PROSITE" id="PS50003">
    <property type="entry name" value="PH_DOMAIN"/>
    <property type="match status" value="1"/>
</dbReference>
<dbReference type="Gene3D" id="3.30.60.20">
    <property type="match status" value="1"/>
</dbReference>
<dbReference type="PROSITE" id="PS50081">
    <property type="entry name" value="ZF_DAG_PE_2"/>
    <property type="match status" value="1"/>
</dbReference>
<feature type="region of interest" description="Disordered" evidence="12">
    <location>
        <begin position="102"/>
        <end position="168"/>
    </location>
</feature>
<feature type="domain" description="Phorbol-ester/DAG-type" evidence="15">
    <location>
        <begin position="684"/>
        <end position="734"/>
    </location>
</feature>
<feature type="region of interest" description="Disordered" evidence="12">
    <location>
        <begin position="1754"/>
        <end position="1857"/>
    </location>
</feature>
<dbReference type="PROSITE" id="PS00479">
    <property type="entry name" value="ZF_DAG_PE_1"/>
    <property type="match status" value="1"/>
</dbReference>
<dbReference type="InterPro" id="IPR035899">
    <property type="entry name" value="DBL_dom_sf"/>
</dbReference>
<dbReference type="Gene3D" id="1.10.167.10">
    <property type="entry name" value="Regulator of G-protein Signalling 4, domain 2"/>
    <property type="match status" value="1"/>
</dbReference>
<keyword evidence="9 11" id="KW-0175">Coiled coil</keyword>
<dbReference type="Gene3D" id="2.30.42.10">
    <property type="match status" value="1"/>
</dbReference>
<feature type="compositionally biased region" description="Low complexity" evidence="12">
    <location>
        <begin position="385"/>
        <end position="399"/>
    </location>
</feature>
<feature type="region of interest" description="Disordered" evidence="12">
    <location>
        <begin position="862"/>
        <end position="954"/>
    </location>
</feature>
<evidence type="ECO:0000313" key="18">
    <source>
        <dbReference type="Proteomes" id="UP000749559"/>
    </source>
</evidence>
<feature type="compositionally biased region" description="Basic and acidic residues" evidence="12">
    <location>
        <begin position="862"/>
        <end position="871"/>
    </location>
</feature>
<feature type="compositionally biased region" description="Basic and acidic residues" evidence="12">
    <location>
        <begin position="807"/>
        <end position="821"/>
    </location>
</feature>
<dbReference type="GO" id="GO:0005737">
    <property type="term" value="C:cytoplasm"/>
    <property type="evidence" value="ECO:0007669"/>
    <property type="project" value="UniProtKB-SubCell"/>
</dbReference>
<dbReference type="SUPFAM" id="SSF50156">
    <property type="entry name" value="PDZ domain-like"/>
    <property type="match status" value="1"/>
</dbReference>
<feature type="region of interest" description="Disordered" evidence="12">
    <location>
        <begin position="363"/>
        <end position="426"/>
    </location>
</feature>
<dbReference type="SUPFAM" id="SSF57889">
    <property type="entry name" value="Cysteine-rich domain"/>
    <property type="match status" value="1"/>
</dbReference>
<accession>A0A8S4PVR4</accession>
<dbReference type="EMBL" id="CAIIXF020000010">
    <property type="protein sequence ID" value="CAH1797619.1"/>
    <property type="molecule type" value="Genomic_DNA"/>
</dbReference>
<evidence type="ECO:0000256" key="10">
    <source>
        <dbReference type="ARBA" id="ARBA00023136"/>
    </source>
</evidence>
<dbReference type="InterPro" id="IPR046349">
    <property type="entry name" value="C1-like_sf"/>
</dbReference>
<keyword evidence="18" id="KW-1185">Reference proteome</keyword>
<dbReference type="InterPro" id="IPR036034">
    <property type="entry name" value="PDZ_sf"/>
</dbReference>
<dbReference type="FunFam" id="2.30.42.10:FF:000033">
    <property type="entry name" value="Rho guanine nucleotide exchange factor (GEF) 11"/>
    <property type="match status" value="1"/>
</dbReference>
<keyword evidence="10" id="KW-0472">Membrane</keyword>
<dbReference type="Pfam" id="PF00621">
    <property type="entry name" value="RhoGEF"/>
    <property type="match status" value="1"/>
</dbReference>
<evidence type="ECO:0000259" key="16">
    <source>
        <dbReference type="PROSITE" id="PS50106"/>
    </source>
</evidence>
<evidence type="ECO:0000256" key="1">
    <source>
        <dbReference type="ARBA" id="ARBA00004370"/>
    </source>
</evidence>
<dbReference type="InterPro" id="IPR001849">
    <property type="entry name" value="PH_domain"/>
</dbReference>
<evidence type="ECO:0000259" key="13">
    <source>
        <dbReference type="PROSITE" id="PS50003"/>
    </source>
</evidence>
<dbReference type="SMART" id="SM00228">
    <property type="entry name" value="PDZ"/>
    <property type="match status" value="1"/>
</dbReference>
<dbReference type="SUPFAM" id="SSF48065">
    <property type="entry name" value="DBL homology domain (DH-domain)"/>
    <property type="match status" value="1"/>
</dbReference>
<evidence type="ECO:0000256" key="7">
    <source>
        <dbReference type="ARBA" id="ARBA00022723"/>
    </source>
</evidence>
<proteinExistence type="predicted"/>
<evidence type="ECO:0000256" key="4">
    <source>
        <dbReference type="ARBA" id="ARBA00022490"/>
    </source>
</evidence>
<dbReference type="Pfam" id="PF17838">
    <property type="entry name" value="PH_16"/>
    <property type="match status" value="1"/>
</dbReference>
<dbReference type="Gene3D" id="1.20.900.10">
    <property type="entry name" value="Dbl homology (DH) domain"/>
    <property type="match status" value="1"/>
</dbReference>
<dbReference type="SUPFAM" id="SSF48097">
    <property type="entry name" value="Regulator of G-protein signaling, RGS"/>
    <property type="match status" value="1"/>
</dbReference>
<name>A0A8S4PVR4_OWEFU</name>
<feature type="compositionally biased region" description="Polar residues" evidence="12">
    <location>
        <begin position="1804"/>
        <end position="1815"/>
    </location>
</feature>
<feature type="region of interest" description="Disordered" evidence="12">
    <location>
        <begin position="274"/>
        <end position="294"/>
    </location>
</feature>
<dbReference type="InterPro" id="IPR001478">
    <property type="entry name" value="PDZ"/>
</dbReference>
<feature type="region of interest" description="Disordered" evidence="12">
    <location>
        <begin position="1"/>
        <end position="20"/>
    </location>
</feature>
<keyword evidence="4" id="KW-0963">Cytoplasm</keyword>
<keyword evidence="6" id="KW-0344">Guanine-nucleotide releasing factor</keyword>
<dbReference type="Pfam" id="PF00595">
    <property type="entry name" value="PDZ"/>
    <property type="match status" value="1"/>
</dbReference>
<feature type="domain" description="PH" evidence="13">
    <location>
        <begin position="1238"/>
        <end position="1352"/>
    </location>
</feature>
<protein>
    <submittedName>
        <fullName evidence="17">Uncharacterized protein</fullName>
    </submittedName>
</protein>
<dbReference type="InterPro" id="IPR036305">
    <property type="entry name" value="RGS_sf"/>
</dbReference>
<feature type="compositionally biased region" description="Basic and acidic residues" evidence="12">
    <location>
        <begin position="1778"/>
        <end position="1803"/>
    </location>
</feature>
<dbReference type="InterPro" id="IPR044926">
    <property type="entry name" value="RGS_subdomain_2"/>
</dbReference>
<dbReference type="CDD" id="cd23069">
    <property type="entry name" value="PDZ_ARHGEF11-12-like"/>
    <property type="match status" value="1"/>
</dbReference>
<comment type="caution">
    <text evidence="17">The sequence shown here is derived from an EMBL/GenBank/DDBJ whole genome shotgun (WGS) entry which is preliminary data.</text>
</comment>
<feature type="compositionally biased region" description="Pro residues" evidence="12">
    <location>
        <begin position="230"/>
        <end position="242"/>
    </location>
</feature>
<dbReference type="GO" id="GO:0001664">
    <property type="term" value="F:G protein-coupled receptor binding"/>
    <property type="evidence" value="ECO:0007669"/>
    <property type="project" value="TreeGrafter"/>
</dbReference>
<feature type="compositionally biased region" description="Polar residues" evidence="12">
    <location>
        <begin position="366"/>
        <end position="384"/>
    </location>
</feature>
<feature type="compositionally biased region" description="Basic residues" evidence="12">
    <location>
        <begin position="905"/>
        <end position="914"/>
    </location>
</feature>
<dbReference type="Gene3D" id="2.30.29.30">
    <property type="entry name" value="Pleckstrin-homology domain (PH domain)/Phosphotyrosine-binding domain (PTB)"/>
    <property type="match status" value="1"/>
</dbReference>
<feature type="region of interest" description="Disordered" evidence="12">
    <location>
        <begin position="757"/>
        <end position="830"/>
    </location>
</feature>
<dbReference type="GO" id="GO:0046872">
    <property type="term" value="F:metal ion binding"/>
    <property type="evidence" value="ECO:0007669"/>
    <property type="project" value="UniProtKB-KW"/>
</dbReference>
<evidence type="ECO:0000256" key="11">
    <source>
        <dbReference type="SAM" id="Coils"/>
    </source>
</evidence>
<dbReference type="Pfam" id="PF09128">
    <property type="entry name" value="RGS-like"/>
    <property type="match status" value="1"/>
</dbReference>
<dbReference type="GO" id="GO:0005085">
    <property type="term" value="F:guanyl-nucleotide exchange factor activity"/>
    <property type="evidence" value="ECO:0007669"/>
    <property type="project" value="UniProtKB-KW"/>
</dbReference>
<dbReference type="PROSITE" id="PS00741">
    <property type="entry name" value="DH_1"/>
    <property type="match status" value="1"/>
</dbReference>
<keyword evidence="7" id="KW-0479">Metal-binding</keyword>
<dbReference type="InterPro" id="IPR001331">
    <property type="entry name" value="GDS_CDC24_CS"/>
</dbReference>
<dbReference type="PROSITE" id="PS50010">
    <property type="entry name" value="DH_2"/>
    <property type="match status" value="1"/>
</dbReference>
<keyword evidence="8" id="KW-0862">Zinc</keyword>
<dbReference type="PANTHER" id="PTHR45872:SF2">
    <property type="entry name" value="RHO GUANINE NUCLEOTIDE EXCHANGE FACTOR 2, ISOFORM D"/>
    <property type="match status" value="1"/>
</dbReference>
<feature type="compositionally biased region" description="Acidic residues" evidence="12">
    <location>
        <begin position="1"/>
        <end position="14"/>
    </location>
</feature>
<comment type="subcellular location">
    <subcellularLocation>
        <location evidence="2">Cytoplasm</location>
    </subcellularLocation>
    <subcellularLocation>
        <location evidence="1">Membrane</location>
    </subcellularLocation>
</comment>
<dbReference type="InterPro" id="IPR015212">
    <property type="entry name" value="RGS-like_dom"/>
</dbReference>
<dbReference type="Pfam" id="PF00130">
    <property type="entry name" value="C1_1"/>
    <property type="match status" value="1"/>
</dbReference>
<dbReference type="CDD" id="cd00160">
    <property type="entry name" value="RhoGEF"/>
    <property type="match status" value="1"/>
</dbReference>
<dbReference type="InterPro" id="IPR041020">
    <property type="entry name" value="PH_16"/>
</dbReference>
<evidence type="ECO:0000256" key="12">
    <source>
        <dbReference type="SAM" id="MobiDB-lite"/>
    </source>
</evidence>
<organism evidence="17 18">
    <name type="scientific">Owenia fusiformis</name>
    <name type="common">Polychaete worm</name>
    <dbReference type="NCBI Taxonomy" id="6347"/>
    <lineage>
        <taxon>Eukaryota</taxon>
        <taxon>Metazoa</taxon>
        <taxon>Spiralia</taxon>
        <taxon>Lophotrochozoa</taxon>
        <taxon>Annelida</taxon>
        <taxon>Polychaeta</taxon>
        <taxon>Sedentaria</taxon>
        <taxon>Canalipalpata</taxon>
        <taxon>Sabellida</taxon>
        <taxon>Oweniida</taxon>
        <taxon>Oweniidae</taxon>
        <taxon>Owenia</taxon>
    </lineage>
</organism>
<dbReference type="SMART" id="SM00325">
    <property type="entry name" value="RhoGEF"/>
    <property type="match status" value="1"/>
</dbReference>
<feature type="region of interest" description="Disordered" evidence="12">
    <location>
        <begin position="228"/>
        <end position="261"/>
    </location>
</feature>
<dbReference type="InterPro" id="IPR000219">
    <property type="entry name" value="DH_dom"/>
</dbReference>
<evidence type="ECO:0000256" key="5">
    <source>
        <dbReference type="ARBA" id="ARBA00022553"/>
    </source>
</evidence>
<feature type="domain" description="PDZ" evidence="16">
    <location>
        <begin position="29"/>
        <end position="106"/>
    </location>
</feature>
<dbReference type="PROSITE" id="PS50106">
    <property type="entry name" value="PDZ"/>
    <property type="match status" value="1"/>
</dbReference>
<dbReference type="SMART" id="SM00233">
    <property type="entry name" value="PH"/>
    <property type="match status" value="1"/>
</dbReference>
<dbReference type="SUPFAM" id="SSF50729">
    <property type="entry name" value="PH domain-like"/>
    <property type="match status" value="1"/>
</dbReference>
<feature type="compositionally biased region" description="Polar residues" evidence="12">
    <location>
        <begin position="1828"/>
        <end position="1841"/>
    </location>
</feature>
<feature type="domain" description="DH" evidence="14">
    <location>
        <begin position="1005"/>
        <end position="1196"/>
    </location>
</feature>
<dbReference type="OrthoDB" id="2272012at2759"/>
<dbReference type="GO" id="GO:0005096">
    <property type="term" value="F:GTPase activator activity"/>
    <property type="evidence" value="ECO:0007669"/>
    <property type="project" value="UniProtKB-KW"/>
</dbReference>
<dbReference type="GO" id="GO:0007186">
    <property type="term" value="P:G protein-coupled receptor signaling pathway"/>
    <property type="evidence" value="ECO:0007669"/>
    <property type="project" value="TreeGrafter"/>
</dbReference>
<evidence type="ECO:0000259" key="15">
    <source>
        <dbReference type="PROSITE" id="PS50081"/>
    </source>
</evidence>
<dbReference type="Proteomes" id="UP000749559">
    <property type="component" value="Unassembled WGS sequence"/>
</dbReference>
<dbReference type="GO" id="GO:0035556">
    <property type="term" value="P:intracellular signal transduction"/>
    <property type="evidence" value="ECO:0007669"/>
    <property type="project" value="InterPro"/>
</dbReference>
<evidence type="ECO:0000256" key="8">
    <source>
        <dbReference type="ARBA" id="ARBA00022833"/>
    </source>
</evidence>
<evidence type="ECO:0000259" key="14">
    <source>
        <dbReference type="PROSITE" id="PS50010"/>
    </source>
</evidence>
<feature type="compositionally biased region" description="Polar residues" evidence="12">
    <location>
        <begin position="122"/>
        <end position="134"/>
    </location>
</feature>
<dbReference type="InterPro" id="IPR002219">
    <property type="entry name" value="PKC_DAG/PE"/>
</dbReference>
<evidence type="ECO:0000256" key="9">
    <source>
        <dbReference type="ARBA" id="ARBA00023054"/>
    </source>
</evidence>
<feature type="coiled-coil region" evidence="11">
    <location>
        <begin position="1567"/>
        <end position="1604"/>
    </location>
</feature>
<gene>
    <name evidence="17" type="ORF">OFUS_LOCUS21874</name>
</gene>
<dbReference type="SMART" id="SM00109">
    <property type="entry name" value="C1"/>
    <property type="match status" value="1"/>
</dbReference>
<feature type="compositionally biased region" description="Pro residues" evidence="12">
    <location>
        <begin position="772"/>
        <end position="785"/>
    </location>
</feature>
<dbReference type="InterPro" id="IPR011993">
    <property type="entry name" value="PH-like_dom_sf"/>
</dbReference>
<evidence type="ECO:0000256" key="6">
    <source>
        <dbReference type="ARBA" id="ARBA00022658"/>
    </source>
</evidence>
<evidence type="ECO:0000256" key="2">
    <source>
        <dbReference type="ARBA" id="ARBA00004496"/>
    </source>
</evidence>
<feature type="compositionally biased region" description="Basic and acidic residues" evidence="12">
    <location>
        <begin position="143"/>
        <end position="154"/>
    </location>
</feature>